<keyword evidence="5" id="KW-0560">Oxidoreductase</keyword>
<feature type="domain" description="Acyl-CoA dehydrogenase/oxidase C-terminal" evidence="6">
    <location>
        <begin position="247"/>
        <end position="395"/>
    </location>
</feature>
<dbReference type="PANTHER" id="PTHR43884">
    <property type="entry name" value="ACYL-COA DEHYDROGENASE"/>
    <property type="match status" value="1"/>
</dbReference>
<evidence type="ECO:0000259" key="7">
    <source>
        <dbReference type="Pfam" id="PF02771"/>
    </source>
</evidence>
<dbReference type="Gene3D" id="1.10.540.10">
    <property type="entry name" value="Acyl-CoA dehydrogenase/oxidase, N-terminal domain"/>
    <property type="match status" value="1"/>
</dbReference>
<comment type="cofactor">
    <cofactor evidence="1">
        <name>FAD</name>
        <dbReference type="ChEBI" id="CHEBI:57692"/>
    </cofactor>
</comment>
<dbReference type="InterPro" id="IPR013786">
    <property type="entry name" value="AcylCoA_DH/ox_N"/>
</dbReference>
<reference evidence="9" key="1">
    <citation type="submission" date="2017-08" db="EMBL/GenBank/DDBJ databases">
        <title>Direct submision.</title>
        <authorList>
            <person name="Kim S.-J."/>
            <person name="Rhee S.-K."/>
        </authorList>
    </citation>
    <scope>NUCLEOTIDE SEQUENCE [LARGE SCALE GENOMIC DNA]</scope>
    <source>
        <strain evidence="9">GI5</strain>
    </source>
</reference>
<dbReference type="InterPro" id="IPR037069">
    <property type="entry name" value="AcylCoA_DH/ox_N_sf"/>
</dbReference>
<proteinExistence type="inferred from homology"/>
<dbReference type="CDD" id="cd00567">
    <property type="entry name" value="ACAD"/>
    <property type="match status" value="1"/>
</dbReference>
<dbReference type="InterPro" id="IPR046373">
    <property type="entry name" value="Acyl-CoA_Oxase/DH_mid-dom_sf"/>
</dbReference>
<dbReference type="InterPro" id="IPR009100">
    <property type="entry name" value="AcylCoA_DH/oxidase_NM_dom_sf"/>
</dbReference>
<dbReference type="EMBL" id="CP022684">
    <property type="protein sequence ID" value="AUM12317.1"/>
    <property type="molecule type" value="Genomic_DNA"/>
</dbReference>
<dbReference type="SUPFAM" id="SSF47203">
    <property type="entry name" value="Acyl-CoA dehydrogenase C-terminal domain-like"/>
    <property type="match status" value="1"/>
</dbReference>
<dbReference type="AlphaFoldDB" id="A0A2K9LJB3"/>
<evidence type="ECO:0000256" key="1">
    <source>
        <dbReference type="ARBA" id="ARBA00001974"/>
    </source>
</evidence>
<evidence type="ECO:0000256" key="3">
    <source>
        <dbReference type="ARBA" id="ARBA00022630"/>
    </source>
</evidence>
<feature type="domain" description="Acyl-CoA dehydrogenase/oxidase N-terminal" evidence="7">
    <location>
        <begin position="6"/>
        <end position="119"/>
    </location>
</feature>
<evidence type="ECO:0000256" key="4">
    <source>
        <dbReference type="ARBA" id="ARBA00022827"/>
    </source>
</evidence>
<evidence type="ECO:0000259" key="6">
    <source>
        <dbReference type="Pfam" id="PF00441"/>
    </source>
</evidence>
<dbReference type="Pfam" id="PF02771">
    <property type="entry name" value="Acyl-CoA_dh_N"/>
    <property type="match status" value="1"/>
</dbReference>
<accession>A0A2K9LJB3</accession>
<dbReference type="InterPro" id="IPR036250">
    <property type="entry name" value="AcylCo_DH-like_C"/>
</dbReference>
<dbReference type="Gene3D" id="1.20.140.10">
    <property type="entry name" value="Butyryl-CoA Dehydrogenase, subunit A, domain 3"/>
    <property type="match status" value="1"/>
</dbReference>
<dbReference type="SUPFAM" id="SSF56645">
    <property type="entry name" value="Acyl-CoA dehydrogenase NM domain-like"/>
    <property type="match status" value="1"/>
</dbReference>
<dbReference type="Gene3D" id="2.40.110.10">
    <property type="entry name" value="Butyryl-CoA Dehydrogenase, subunit A, domain 2"/>
    <property type="match status" value="1"/>
</dbReference>
<sequence length="404" mass="43489">MEFVFTDEQNMIRDTAESFLQEVSTSAAIRDVMVTDRGYDPALWQTVCSDLYWQAIHTPEDYGGMGLGYVELVAMQEQMGRYLFCSPYYASVCMAINAVLVAGTAEQKQRLLPQFCAGKTATLAFAGEAAAGYGGRWDVATVDATFEAKGDGYLLNGHYEFVIDGASADYLILAARDAATKGAASQGHHGISLFVADANSPGIKRELLPTMDQTRKWARISVTDVVVPNSALLGAQSQSGDALAMVLDLATVALAAEQMGGAQQLLDMTVAYTKERNQFGRAIAGFQAIKHKAADMMLRVEVARSGVYYAACVAEEALQAIQAGTAVDLVALQEAASVAKAYCSDAFFKNAGEAIQIHGGVGFTWEYDVHLYFKRAKASEQYLGTGAWHRERLAALLLDGEGVL</sequence>
<evidence type="ECO:0000313" key="8">
    <source>
        <dbReference type="EMBL" id="AUM12317.1"/>
    </source>
</evidence>
<dbReference type="Proteomes" id="UP000235116">
    <property type="component" value="Chromosome"/>
</dbReference>
<protein>
    <submittedName>
        <fullName evidence="8">Acyl-CoA dehydrogenase</fullName>
    </submittedName>
</protein>
<evidence type="ECO:0000313" key="9">
    <source>
        <dbReference type="Proteomes" id="UP000235116"/>
    </source>
</evidence>
<comment type="similarity">
    <text evidence="2">Belongs to the acyl-CoA dehydrogenase family.</text>
</comment>
<dbReference type="OrthoDB" id="9770681at2"/>
<dbReference type="Pfam" id="PF00441">
    <property type="entry name" value="Acyl-CoA_dh_1"/>
    <property type="match status" value="1"/>
</dbReference>
<dbReference type="GO" id="GO:0003995">
    <property type="term" value="F:acyl-CoA dehydrogenase activity"/>
    <property type="evidence" value="ECO:0007669"/>
    <property type="project" value="TreeGrafter"/>
</dbReference>
<keyword evidence="4" id="KW-0274">FAD</keyword>
<organism evidence="8 9">
    <name type="scientific">Ketobacter alkanivorans</name>
    <dbReference type="NCBI Taxonomy" id="1917421"/>
    <lineage>
        <taxon>Bacteria</taxon>
        <taxon>Pseudomonadati</taxon>
        <taxon>Pseudomonadota</taxon>
        <taxon>Gammaproteobacteria</taxon>
        <taxon>Pseudomonadales</taxon>
        <taxon>Ketobacteraceae</taxon>
        <taxon>Ketobacter</taxon>
    </lineage>
</organism>
<name>A0A2K9LJB3_9GAMM</name>
<dbReference type="PANTHER" id="PTHR43884:SF20">
    <property type="entry name" value="ACYL-COA DEHYDROGENASE FADE28"/>
    <property type="match status" value="1"/>
</dbReference>
<dbReference type="InterPro" id="IPR009075">
    <property type="entry name" value="AcylCo_DH/oxidase_C"/>
</dbReference>
<dbReference type="GO" id="GO:0050660">
    <property type="term" value="F:flavin adenine dinucleotide binding"/>
    <property type="evidence" value="ECO:0007669"/>
    <property type="project" value="InterPro"/>
</dbReference>
<evidence type="ECO:0000256" key="2">
    <source>
        <dbReference type="ARBA" id="ARBA00009347"/>
    </source>
</evidence>
<keyword evidence="9" id="KW-1185">Reference proteome</keyword>
<dbReference type="RefSeq" id="WP_101893653.1">
    <property type="nucleotide sequence ID" value="NZ_CP022684.1"/>
</dbReference>
<keyword evidence="3" id="KW-0285">Flavoprotein</keyword>
<gene>
    <name evidence="8" type="ORF">Kalk_07770</name>
</gene>
<evidence type="ECO:0000256" key="5">
    <source>
        <dbReference type="ARBA" id="ARBA00023002"/>
    </source>
</evidence>
<dbReference type="KEGG" id="kak:Kalk_07770"/>